<sequence length="380" mass="43600">MEQHSIRLAQLIAKYINHSISSDELKELRKDLSEKELESILFDFEQRQEKQDELLLYFEAKKEGAWENLQTVPNPRAKWSVFYRYTAVAATLLLAALSWYVLRWDQQQIVRYNEVLPDYVFGQKNDVSPGKMQTLIELANGETLVVQDKIIKIGADGVLDAATDAFLTQQMENIKTISTPKASNIEVWLPDNTRIWLNASSTLTMDKDYNVNNRTVHLDGEAFFEVAKDRDRRFMVISDSDTVAVYGTSFNVNRYGKRMATTLLEGKVRMQGKGNAILDLPVGYQGRWRNGQLIAMKVDVKKYSSWKEGYFYFKQDNLNEVVKRMADWYDIEIQSEVADKTVQISGTIDKKASLAEAVSILKDVSGLQFTIDNRTLKITK</sequence>
<dbReference type="InterPro" id="IPR032508">
    <property type="entry name" value="FecR_C"/>
</dbReference>
<evidence type="ECO:0000313" key="5">
    <source>
        <dbReference type="Proteomes" id="UP000190150"/>
    </source>
</evidence>
<dbReference type="PANTHER" id="PTHR30273:SF2">
    <property type="entry name" value="PROTEIN FECR"/>
    <property type="match status" value="1"/>
</dbReference>
<dbReference type="InterPro" id="IPR006860">
    <property type="entry name" value="FecR"/>
</dbReference>
<keyword evidence="1" id="KW-0472">Membrane</keyword>
<evidence type="ECO:0000259" key="2">
    <source>
        <dbReference type="Pfam" id="PF04773"/>
    </source>
</evidence>
<organism evidence="4 5">
    <name type="scientific">Sphingobacterium nematocida</name>
    <dbReference type="NCBI Taxonomy" id="1513896"/>
    <lineage>
        <taxon>Bacteria</taxon>
        <taxon>Pseudomonadati</taxon>
        <taxon>Bacteroidota</taxon>
        <taxon>Sphingobacteriia</taxon>
        <taxon>Sphingobacteriales</taxon>
        <taxon>Sphingobacteriaceae</taxon>
        <taxon>Sphingobacterium</taxon>
    </lineage>
</organism>
<dbReference type="AlphaFoldDB" id="A0A1T5EYC0"/>
<feature type="transmembrane region" description="Helical" evidence="1">
    <location>
        <begin position="82"/>
        <end position="102"/>
    </location>
</feature>
<accession>A0A1T5EYC0</accession>
<dbReference type="Proteomes" id="UP000190150">
    <property type="component" value="Unassembled WGS sequence"/>
</dbReference>
<keyword evidence="1" id="KW-0812">Transmembrane</keyword>
<keyword evidence="1" id="KW-1133">Transmembrane helix</keyword>
<dbReference type="Gene3D" id="3.55.50.30">
    <property type="match status" value="1"/>
</dbReference>
<dbReference type="Pfam" id="PF16344">
    <property type="entry name" value="FecR_C"/>
    <property type="match status" value="1"/>
</dbReference>
<dbReference type="GO" id="GO:0016989">
    <property type="term" value="F:sigma factor antagonist activity"/>
    <property type="evidence" value="ECO:0007669"/>
    <property type="project" value="TreeGrafter"/>
</dbReference>
<dbReference type="PANTHER" id="PTHR30273">
    <property type="entry name" value="PERIPLASMIC SIGNAL SENSOR AND SIGMA FACTOR ACTIVATOR FECR-RELATED"/>
    <property type="match status" value="1"/>
</dbReference>
<protein>
    <submittedName>
        <fullName evidence="4">FecR family protein</fullName>
    </submittedName>
</protein>
<evidence type="ECO:0000259" key="3">
    <source>
        <dbReference type="Pfam" id="PF16344"/>
    </source>
</evidence>
<reference evidence="5" key="1">
    <citation type="submission" date="2017-02" db="EMBL/GenBank/DDBJ databases">
        <authorList>
            <person name="Varghese N."/>
            <person name="Submissions S."/>
        </authorList>
    </citation>
    <scope>NUCLEOTIDE SEQUENCE [LARGE SCALE GENOMIC DNA]</scope>
    <source>
        <strain evidence="5">DSM 24091</strain>
    </source>
</reference>
<evidence type="ECO:0000256" key="1">
    <source>
        <dbReference type="SAM" id="Phobius"/>
    </source>
</evidence>
<dbReference type="EMBL" id="FUZF01000013">
    <property type="protein sequence ID" value="SKB88964.1"/>
    <property type="molecule type" value="Genomic_DNA"/>
</dbReference>
<feature type="domain" description="Protein FecR C-terminal" evidence="3">
    <location>
        <begin position="310"/>
        <end position="377"/>
    </location>
</feature>
<gene>
    <name evidence="4" type="ORF">SAMN05660841_02889</name>
</gene>
<dbReference type="OrthoDB" id="1097347at2"/>
<dbReference type="Pfam" id="PF04773">
    <property type="entry name" value="FecR"/>
    <property type="match status" value="1"/>
</dbReference>
<dbReference type="Gene3D" id="2.60.120.1440">
    <property type="match status" value="1"/>
</dbReference>
<dbReference type="RefSeq" id="WP_079643992.1">
    <property type="nucleotide sequence ID" value="NZ_FUZF01000013.1"/>
</dbReference>
<evidence type="ECO:0000313" key="4">
    <source>
        <dbReference type="EMBL" id="SKB88964.1"/>
    </source>
</evidence>
<keyword evidence="5" id="KW-1185">Reference proteome</keyword>
<feature type="domain" description="FecR protein" evidence="2">
    <location>
        <begin position="176"/>
        <end position="269"/>
    </location>
</feature>
<proteinExistence type="predicted"/>
<dbReference type="InterPro" id="IPR012373">
    <property type="entry name" value="Ferrdict_sens_TM"/>
</dbReference>
<name>A0A1T5EYC0_9SPHI</name>
<dbReference type="STRING" id="1513896.SAMN05660841_02889"/>